<gene>
    <name evidence="1" type="ORF">GCM10017584_26910</name>
</gene>
<protein>
    <submittedName>
        <fullName evidence="1">Uncharacterized protein</fullName>
    </submittedName>
</protein>
<name>A0A9W6M0V3_9MICO</name>
<comment type="caution">
    <text evidence="1">The sequence shown here is derived from an EMBL/GenBank/DDBJ whole genome shotgun (WGS) entry which is preliminary data.</text>
</comment>
<dbReference type="Proteomes" id="UP001142372">
    <property type="component" value="Unassembled WGS sequence"/>
</dbReference>
<dbReference type="AlphaFoldDB" id="A0A9W6M0V3"/>
<organism evidence="1 2">
    <name type="scientific">Leifsonia poae</name>
    <dbReference type="NCBI Taxonomy" id="110933"/>
    <lineage>
        <taxon>Bacteria</taxon>
        <taxon>Bacillati</taxon>
        <taxon>Actinomycetota</taxon>
        <taxon>Actinomycetes</taxon>
        <taxon>Micrococcales</taxon>
        <taxon>Microbacteriaceae</taxon>
        <taxon>Leifsonia</taxon>
    </lineage>
</organism>
<reference evidence="1" key="1">
    <citation type="journal article" date="2014" name="Int. J. Syst. Evol. Microbiol.">
        <title>Complete genome sequence of Corynebacterium casei LMG S-19264T (=DSM 44701T), isolated from a smear-ripened cheese.</title>
        <authorList>
            <consortium name="US DOE Joint Genome Institute (JGI-PGF)"/>
            <person name="Walter F."/>
            <person name="Albersmeier A."/>
            <person name="Kalinowski J."/>
            <person name="Ruckert C."/>
        </authorList>
    </citation>
    <scope>NUCLEOTIDE SEQUENCE</scope>
    <source>
        <strain evidence="1">VKM Ac-1401</strain>
    </source>
</reference>
<accession>A0A9W6M0V3</accession>
<reference evidence="1" key="2">
    <citation type="submission" date="2023-01" db="EMBL/GenBank/DDBJ databases">
        <authorList>
            <person name="Sun Q."/>
            <person name="Evtushenko L."/>
        </authorList>
    </citation>
    <scope>NUCLEOTIDE SEQUENCE</scope>
    <source>
        <strain evidence="1">VKM Ac-1401</strain>
    </source>
</reference>
<dbReference type="EMBL" id="BSEN01000013">
    <property type="protein sequence ID" value="GLJ77117.1"/>
    <property type="molecule type" value="Genomic_DNA"/>
</dbReference>
<proteinExistence type="predicted"/>
<evidence type="ECO:0000313" key="1">
    <source>
        <dbReference type="EMBL" id="GLJ77117.1"/>
    </source>
</evidence>
<dbReference type="RefSeq" id="WP_271177767.1">
    <property type="nucleotide sequence ID" value="NZ_BAAAJO010000004.1"/>
</dbReference>
<sequence>MSLFKRHPKHDDGHSRDDDVAVERYEYLLATAQPDMITKMHLEAFAKLSDEQRDVVFQRFVDHAATPDDRPIDATPATLARVATDAETRRPGSLLRILGPQGADGSGDNVLLATISGLIVASPLAAALFPYDYGAGTGLWSEDADDSFDY</sequence>
<keyword evidence="2" id="KW-1185">Reference proteome</keyword>
<evidence type="ECO:0000313" key="2">
    <source>
        <dbReference type="Proteomes" id="UP001142372"/>
    </source>
</evidence>